<protein>
    <submittedName>
        <fullName evidence="1">Uncharacterized protein</fullName>
    </submittedName>
</protein>
<proteinExistence type="predicted"/>
<gene>
    <name evidence="1" type="ORF">CJ205_04460</name>
</gene>
<dbReference type="STRING" id="84521.SAMN04487994_100435"/>
<reference evidence="1 2" key="1">
    <citation type="submission" date="2017-09" db="EMBL/GenBank/DDBJ databases">
        <title>Bacterial strain isolated from the female urinary microbiota.</title>
        <authorList>
            <person name="Thomas-White K."/>
            <person name="Kumar N."/>
            <person name="Forster S."/>
            <person name="Putonti C."/>
            <person name="Lawley T."/>
            <person name="Wolfe A.J."/>
        </authorList>
    </citation>
    <scope>NUCLEOTIDE SEQUENCE [LARGE SCALE GENOMIC DNA]</scope>
    <source>
        <strain evidence="1 2">UMB0852</strain>
    </source>
</reference>
<accession>A0A2N6SMR9</accession>
<organism evidence="1 2">
    <name type="scientific">Dolosicoccus paucivorans</name>
    <dbReference type="NCBI Taxonomy" id="84521"/>
    <lineage>
        <taxon>Bacteria</taxon>
        <taxon>Bacillati</taxon>
        <taxon>Bacillota</taxon>
        <taxon>Bacilli</taxon>
        <taxon>Lactobacillales</taxon>
        <taxon>Aerococcaceae</taxon>
        <taxon>Dolosicoccus</taxon>
    </lineage>
</organism>
<keyword evidence="2" id="KW-1185">Reference proteome</keyword>
<comment type="caution">
    <text evidence="1">The sequence shown here is derived from an EMBL/GenBank/DDBJ whole genome shotgun (WGS) entry which is preliminary data.</text>
</comment>
<evidence type="ECO:0000313" key="1">
    <source>
        <dbReference type="EMBL" id="PMC58378.1"/>
    </source>
</evidence>
<sequence length="117" mass="13410">MELPTLSTQAVGRYLHQCKAIISDFFAPLDEEAFNYFYLDNQRFTMPIERIQEVLNDHYVNLNSIEIVYSLDDTSCQSMTAKVLSPFTYDHGVTLFDLTSKQTVQLPAHSILKVNAE</sequence>
<name>A0A2N6SMR9_9LACT</name>
<dbReference type="AlphaFoldDB" id="A0A2N6SMR9"/>
<dbReference type="Proteomes" id="UP000235682">
    <property type="component" value="Unassembled WGS sequence"/>
</dbReference>
<evidence type="ECO:0000313" key="2">
    <source>
        <dbReference type="Proteomes" id="UP000235682"/>
    </source>
</evidence>
<dbReference type="EMBL" id="PNHE01000015">
    <property type="protein sequence ID" value="PMC58378.1"/>
    <property type="molecule type" value="Genomic_DNA"/>
</dbReference>
<dbReference type="RefSeq" id="WP_102233322.1">
    <property type="nucleotide sequence ID" value="NZ_PNHE01000015.1"/>
</dbReference>